<evidence type="ECO:0000259" key="13">
    <source>
        <dbReference type="PROSITE" id="PS51918"/>
    </source>
</evidence>
<evidence type="ECO:0000256" key="8">
    <source>
        <dbReference type="ARBA" id="ARBA00023002"/>
    </source>
</evidence>
<dbReference type="InterPro" id="IPR058240">
    <property type="entry name" value="rSAM_sf"/>
</dbReference>
<dbReference type="EC" id="1.97.1.-" evidence="12"/>
<evidence type="ECO:0000256" key="3">
    <source>
        <dbReference type="ARBA" id="ARBA00009777"/>
    </source>
</evidence>
<dbReference type="GO" id="GO:0051539">
    <property type="term" value="F:4 iron, 4 sulfur cluster binding"/>
    <property type="evidence" value="ECO:0007669"/>
    <property type="project" value="UniProtKB-KW"/>
</dbReference>
<dbReference type="AlphaFoldDB" id="A0A1M4WJ54"/>
<dbReference type="PANTHER" id="PTHR30352">
    <property type="entry name" value="PYRUVATE FORMATE-LYASE-ACTIVATING ENZYME"/>
    <property type="match status" value="1"/>
</dbReference>
<dbReference type="GO" id="GO:0046872">
    <property type="term" value="F:metal ion binding"/>
    <property type="evidence" value="ECO:0007669"/>
    <property type="project" value="UniProtKB-KW"/>
</dbReference>
<dbReference type="InterPro" id="IPR013785">
    <property type="entry name" value="Aldolase_TIM"/>
</dbReference>
<dbReference type="SFLD" id="SFLDF00299">
    <property type="entry name" value="anaerobic_ribonucleoside-triph"/>
    <property type="match status" value="1"/>
</dbReference>
<evidence type="ECO:0000256" key="10">
    <source>
        <dbReference type="ARBA" id="ARBA00023014"/>
    </source>
</evidence>
<comment type="cofactor">
    <cofactor evidence="1">
        <name>[4Fe-4S] cluster</name>
        <dbReference type="ChEBI" id="CHEBI:49883"/>
    </cofactor>
</comment>
<accession>A0A1M4WJ54</accession>
<evidence type="ECO:0000256" key="12">
    <source>
        <dbReference type="PIRNR" id="PIRNR000368"/>
    </source>
</evidence>
<keyword evidence="10" id="KW-0411">Iron-sulfur</keyword>
<dbReference type="SFLD" id="SFLDS00029">
    <property type="entry name" value="Radical_SAM"/>
    <property type="match status" value="1"/>
</dbReference>
<dbReference type="PIRSF" id="PIRSF000368">
    <property type="entry name" value="NrdG"/>
    <property type="match status" value="1"/>
</dbReference>
<evidence type="ECO:0000256" key="7">
    <source>
        <dbReference type="ARBA" id="ARBA00022723"/>
    </source>
</evidence>
<evidence type="ECO:0000256" key="5">
    <source>
        <dbReference type="ARBA" id="ARBA00022485"/>
    </source>
</evidence>
<dbReference type="CDD" id="cd01335">
    <property type="entry name" value="Radical_SAM"/>
    <property type="match status" value="1"/>
</dbReference>
<dbReference type="NCBIfam" id="TIGR02491">
    <property type="entry name" value="NrdG"/>
    <property type="match status" value="1"/>
</dbReference>
<dbReference type="OrthoDB" id="9782387at2"/>
<dbReference type="PROSITE" id="PS01087">
    <property type="entry name" value="RADICAL_ACTIVATING"/>
    <property type="match status" value="1"/>
</dbReference>
<evidence type="ECO:0000256" key="11">
    <source>
        <dbReference type="ARBA" id="ARBA00047365"/>
    </source>
</evidence>
<dbReference type="Gene3D" id="3.20.20.70">
    <property type="entry name" value="Aldolase class I"/>
    <property type="match status" value="1"/>
</dbReference>
<comment type="similarity">
    <text evidence="3 12">Belongs to the organic radical-activating enzymes family.</text>
</comment>
<evidence type="ECO:0000256" key="4">
    <source>
        <dbReference type="ARBA" id="ARBA00014281"/>
    </source>
</evidence>
<dbReference type="SFLD" id="SFLDG01066">
    <property type="entry name" value="organic_radical-activating_enz"/>
    <property type="match status" value="1"/>
</dbReference>
<dbReference type="SFLD" id="SFLDG01063">
    <property type="entry name" value="activating_enzymes__group_1"/>
    <property type="match status" value="1"/>
</dbReference>
<gene>
    <name evidence="14" type="ORF">SAMN02746064_01252</name>
</gene>
<feature type="domain" description="Radical SAM core" evidence="13">
    <location>
        <begin position="13"/>
        <end position="165"/>
    </location>
</feature>
<evidence type="ECO:0000313" key="15">
    <source>
        <dbReference type="Proteomes" id="UP000184251"/>
    </source>
</evidence>
<dbReference type="GO" id="GO:0043365">
    <property type="term" value="F:[formate-C-acetyltransferase]-activating enzyme activity"/>
    <property type="evidence" value="ECO:0007669"/>
    <property type="project" value="InterPro"/>
</dbReference>
<keyword evidence="5" id="KW-0004">4Fe-4S</keyword>
<dbReference type="PANTHER" id="PTHR30352:SF2">
    <property type="entry name" value="ANAEROBIC RIBONUCLEOSIDE-TRIPHOSPHATE REDUCTASE-ACTIVATING PROTEIN"/>
    <property type="match status" value="1"/>
</dbReference>
<keyword evidence="15" id="KW-1185">Reference proteome</keyword>
<keyword evidence="9" id="KW-0408">Iron</keyword>
<dbReference type="GO" id="GO:0004748">
    <property type="term" value="F:ribonucleoside-diphosphate reductase activity, thioredoxin disulfide as acceptor"/>
    <property type="evidence" value="ECO:0007669"/>
    <property type="project" value="TreeGrafter"/>
</dbReference>
<dbReference type="InterPro" id="IPR012837">
    <property type="entry name" value="NrdG"/>
</dbReference>
<keyword evidence="8 12" id="KW-0560">Oxidoreductase</keyword>
<dbReference type="InterPro" id="IPR034457">
    <property type="entry name" value="Organic_radical-activating"/>
</dbReference>
<evidence type="ECO:0000256" key="2">
    <source>
        <dbReference type="ARBA" id="ARBA00003852"/>
    </source>
</evidence>
<name>A0A1M4WJ54_9FIRM</name>
<dbReference type="Proteomes" id="UP000184251">
    <property type="component" value="Unassembled WGS sequence"/>
</dbReference>
<comment type="catalytic activity">
    <reaction evidence="11">
        <text>glycyl-[protein] + reduced [flavodoxin] + S-adenosyl-L-methionine = glycin-2-yl radical-[protein] + semiquinone [flavodoxin] + 5'-deoxyadenosine + L-methionine + H(+)</text>
        <dbReference type="Rhea" id="RHEA:61976"/>
        <dbReference type="Rhea" id="RHEA-COMP:10622"/>
        <dbReference type="Rhea" id="RHEA-COMP:14480"/>
        <dbReference type="Rhea" id="RHEA-COMP:15993"/>
        <dbReference type="Rhea" id="RHEA-COMP:15994"/>
        <dbReference type="ChEBI" id="CHEBI:15378"/>
        <dbReference type="ChEBI" id="CHEBI:17319"/>
        <dbReference type="ChEBI" id="CHEBI:29947"/>
        <dbReference type="ChEBI" id="CHEBI:32722"/>
        <dbReference type="ChEBI" id="CHEBI:57618"/>
        <dbReference type="ChEBI" id="CHEBI:57844"/>
        <dbReference type="ChEBI" id="CHEBI:59789"/>
        <dbReference type="ChEBI" id="CHEBI:140311"/>
    </reaction>
</comment>
<dbReference type="Pfam" id="PF13353">
    <property type="entry name" value="Fer4_12"/>
    <property type="match status" value="1"/>
</dbReference>
<dbReference type="PROSITE" id="PS51918">
    <property type="entry name" value="RADICAL_SAM"/>
    <property type="match status" value="1"/>
</dbReference>
<organism evidence="14 15">
    <name type="scientific">Alkalibacter saccharofermentans DSM 14828</name>
    <dbReference type="NCBI Taxonomy" id="1120975"/>
    <lineage>
        <taxon>Bacteria</taxon>
        <taxon>Bacillati</taxon>
        <taxon>Bacillota</taxon>
        <taxon>Clostridia</taxon>
        <taxon>Eubacteriales</taxon>
        <taxon>Eubacteriaceae</taxon>
        <taxon>Alkalibacter</taxon>
    </lineage>
</organism>
<reference evidence="14 15" key="1">
    <citation type="submission" date="2016-11" db="EMBL/GenBank/DDBJ databases">
        <authorList>
            <person name="Jaros S."/>
            <person name="Januszkiewicz K."/>
            <person name="Wedrychowicz H."/>
        </authorList>
    </citation>
    <scope>NUCLEOTIDE SEQUENCE [LARGE SCALE GENOMIC DNA]</scope>
    <source>
        <strain evidence="14 15">DSM 14828</strain>
    </source>
</reference>
<keyword evidence="7" id="KW-0479">Metal-binding</keyword>
<dbReference type="SUPFAM" id="SSF102114">
    <property type="entry name" value="Radical SAM enzymes"/>
    <property type="match status" value="1"/>
</dbReference>
<dbReference type="InterPro" id="IPR007197">
    <property type="entry name" value="rSAM"/>
</dbReference>
<dbReference type="STRING" id="1120975.SAMN02746064_01252"/>
<dbReference type="RefSeq" id="WP_073270225.1">
    <property type="nucleotide sequence ID" value="NZ_FQTU01000007.1"/>
</dbReference>
<sequence>MIRTAGIVEESFVDGPGIRFVVFAQGCSHNCTGCHNPHTHDFNGGSFISIDEIISRMRKNPLLDGITLSGGEPFEQADKMGLLAARTKDMGYDVMAYSGYRYEEILEKSERDKGWKSLILNTDILVDGKFELENKDLMLKFRGSKNQRIIDVKESMKIGKTIILD</sequence>
<keyword evidence="6" id="KW-0949">S-adenosyl-L-methionine</keyword>
<dbReference type="EMBL" id="FQTU01000007">
    <property type="protein sequence ID" value="SHE81093.1"/>
    <property type="molecule type" value="Genomic_DNA"/>
</dbReference>
<evidence type="ECO:0000256" key="1">
    <source>
        <dbReference type="ARBA" id="ARBA00001966"/>
    </source>
</evidence>
<dbReference type="InterPro" id="IPR001989">
    <property type="entry name" value="Radical_activat_CS"/>
</dbReference>
<evidence type="ECO:0000256" key="6">
    <source>
        <dbReference type="ARBA" id="ARBA00022691"/>
    </source>
</evidence>
<comment type="function">
    <text evidence="2 12">Activation of anaerobic ribonucleoside-triphosphate reductase under anaerobic conditions by generation of an organic free radical, using S-adenosylmethionine and reduced flavodoxin as cosubstrates to produce 5'-deoxy-adenosine.</text>
</comment>
<proteinExistence type="inferred from homology"/>
<evidence type="ECO:0000313" key="14">
    <source>
        <dbReference type="EMBL" id="SHE81093.1"/>
    </source>
</evidence>
<protein>
    <recommendedName>
        <fullName evidence="4 12">Anaerobic ribonucleoside-triphosphate reductase-activating protein</fullName>
        <ecNumber evidence="12">1.97.1.-</ecNumber>
    </recommendedName>
</protein>
<evidence type="ECO:0000256" key="9">
    <source>
        <dbReference type="ARBA" id="ARBA00023004"/>
    </source>
</evidence>